<feature type="domain" description="Peptidase S1" evidence="1">
    <location>
        <begin position="16"/>
        <end position="56"/>
    </location>
</feature>
<gene>
    <name evidence="2" type="ORF">L9F63_026280</name>
</gene>
<dbReference type="InterPro" id="IPR009003">
    <property type="entry name" value="Peptidase_S1_PA"/>
</dbReference>
<reference evidence="2" key="1">
    <citation type="journal article" date="2023" name="IScience">
        <title>Live-bearing cockroach genome reveals convergent evolutionary mechanisms linked to viviparity in insects and beyond.</title>
        <authorList>
            <person name="Fouks B."/>
            <person name="Harrison M.C."/>
            <person name="Mikhailova A.A."/>
            <person name="Marchal E."/>
            <person name="English S."/>
            <person name="Carruthers M."/>
            <person name="Jennings E.C."/>
            <person name="Chiamaka E.L."/>
            <person name="Frigard R.A."/>
            <person name="Pippel M."/>
            <person name="Attardo G.M."/>
            <person name="Benoit J.B."/>
            <person name="Bornberg-Bauer E."/>
            <person name="Tobe S.S."/>
        </authorList>
    </citation>
    <scope>NUCLEOTIDE SEQUENCE</scope>
    <source>
        <strain evidence="2">Stay&amp;Tobe</strain>
    </source>
</reference>
<accession>A0AAD8ESD8</accession>
<dbReference type="InterPro" id="IPR043504">
    <property type="entry name" value="Peptidase_S1_PA_chymotrypsin"/>
</dbReference>
<feature type="non-terminal residue" evidence="2">
    <location>
        <position position="1"/>
    </location>
</feature>
<dbReference type="Gene3D" id="2.40.10.10">
    <property type="entry name" value="Trypsin-like serine proteases"/>
    <property type="match status" value="1"/>
</dbReference>
<organism evidence="2 3">
    <name type="scientific">Diploptera punctata</name>
    <name type="common">Pacific beetle cockroach</name>
    <dbReference type="NCBI Taxonomy" id="6984"/>
    <lineage>
        <taxon>Eukaryota</taxon>
        <taxon>Metazoa</taxon>
        <taxon>Ecdysozoa</taxon>
        <taxon>Arthropoda</taxon>
        <taxon>Hexapoda</taxon>
        <taxon>Insecta</taxon>
        <taxon>Pterygota</taxon>
        <taxon>Neoptera</taxon>
        <taxon>Polyneoptera</taxon>
        <taxon>Dictyoptera</taxon>
        <taxon>Blattodea</taxon>
        <taxon>Blaberoidea</taxon>
        <taxon>Blaberidae</taxon>
        <taxon>Diplopterinae</taxon>
        <taxon>Diploptera</taxon>
    </lineage>
</organism>
<evidence type="ECO:0000313" key="3">
    <source>
        <dbReference type="Proteomes" id="UP001233999"/>
    </source>
</evidence>
<dbReference type="EMBL" id="JASPKZ010000303">
    <property type="protein sequence ID" value="KAJ9600581.1"/>
    <property type="molecule type" value="Genomic_DNA"/>
</dbReference>
<dbReference type="InterPro" id="IPR001254">
    <property type="entry name" value="Trypsin_dom"/>
</dbReference>
<dbReference type="GO" id="GO:0006508">
    <property type="term" value="P:proteolysis"/>
    <property type="evidence" value="ECO:0007669"/>
    <property type="project" value="InterPro"/>
</dbReference>
<dbReference type="Proteomes" id="UP001233999">
    <property type="component" value="Unassembled WGS sequence"/>
</dbReference>
<evidence type="ECO:0000313" key="2">
    <source>
        <dbReference type="EMBL" id="KAJ9600581.1"/>
    </source>
</evidence>
<comment type="caution">
    <text evidence="2">The sequence shown here is derived from an EMBL/GenBank/DDBJ whole genome shotgun (WGS) entry which is preliminary data.</text>
</comment>
<name>A0AAD8ESD8_DIPPU</name>
<protein>
    <recommendedName>
        <fullName evidence="1">Peptidase S1 domain-containing protein</fullName>
    </recommendedName>
</protein>
<keyword evidence="3" id="KW-1185">Reference proteome</keyword>
<evidence type="ECO:0000259" key="1">
    <source>
        <dbReference type="Pfam" id="PF00089"/>
    </source>
</evidence>
<feature type="non-terminal residue" evidence="2">
    <location>
        <position position="56"/>
    </location>
</feature>
<dbReference type="AlphaFoldDB" id="A0AAD8ESD8"/>
<sequence>VECGVSVRGPLPLVYNGLPTDKGEWPWLVAMFIKSKTASLQFQCGASLLSRTIVLT</sequence>
<dbReference type="GO" id="GO:0004252">
    <property type="term" value="F:serine-type endopeptidase activity"/>
    <property type="evidence" value="ECO:0007669"/>
    <property type="project" value="InterPro"/>
</dbReference>
<proteinExistence type="predicted"/>
<reference evidence="2" key="2">
    <citation type="submission" date="2023-05" db="EMBL/GenBank/DDBJ databases">
        <authorList>
            <person name="Fouks B."/>
        </authorList>
    </citation>
    <scope>NUCLEOTIDE SEQUENCE</scope>
    <source>
        <strain evidence="2">Stay&amp;Tobe</strain>
        <tissue evidence="2">Testes</tissue>
    </source>
</reference>
<dbReference type="Pfam" id="PF00089">
    <property type="entry name" value="Trypsin"/>
    <property type="match status" value="1"/>
</dbReference>
<dbReference type="SUPFAM" id="SSF50494">
    <property type="entry name" value="Trypsin-like serine proteases"/>
    <property type="match status" value="1"/>
</dbReference>